<dbReference type="Proteomes" id="UP000029223">
    <property type="component" value="Unassembled WGS sequence"/>
</dbReference>
<reference evidence="2" key="1">
    <citation type="submission" date="2014-09" db="EMBL/GenBank/DDBJ databases">
        <title>Vibrio variabilis JCM 19239. (C206) whole genome shotgun sequence.</title>
        <authorList>
            <person name="Sawabe T."/>
            <person name="Meirelles P."/>
            <person name="Nakanishi M."/>
            <person name="Sayaka M."/>
            <person name="Hattori M."/>
            <person name="Ohkuma M."/>
        </authorList>
    </citation>
    <scope>NUCLEOTIDE SEQUENCE [LARGE SCALE GENOMIC DNA]</scope>
    <source>
        <strain evidence="2">JCM 19239</strain>
    </source>
</reference>
<dbReference type="EMBL" id="BBMS01000037">
    <property type="protein sequence ID" value="GAL28077.1"/>
    <property type="molecule type" value="Genomic_DNA"/>
</dbReference>
<sequence length="46" mass="5311">MSLTPKKSEQVQVSESYWNQQAQTLTLKLTTDSAWKKPFILVDGKR</sequence>
<protein>
    <submittedName>
        <fullName evidence="1">Uncharacterized protein</fullName>
    </submittedName>
</protein>
<gene>
    <name evidence="1" type="ORF">JCM19239_6789</name>
</gene>
<name>A0ABQ0JH26_9VIBR</name>
<evidence type="ECO:0000313" key="2">
    <source>
        <dbReference type="Proteomes" id="UP000029223"/>
    </source>
</evidence>
<proteinExistence type="predicted"/>
<keyword evidence="2" id="KW-1185">Reference proteome</keyword>
<comment type="caution">
    <text evidence="1">The sequence shown here is derived from an EMBL/GenBank/DDBJ whole genome shotgun (WGS) entry which is preliminary data.</text>
</comment>
<reference evidence="2" key="2">
    <citation type="submission" date="2014-09" db="EMBL/GenBank/DDBJ databases">
        <authorList>
            <consortium name="NBRP consortium"/>
            <person name="Sawabe T."/>
            <person name="Meirelles P."/>
            <person name="Nakanishi M."/>
            <person name="Sayaka M."/>
            <person name="Hattori M."/>
            <person name="Ohkuma M."/>
        </authorList>
    </citation>
    <scope>NUCLEOTIDE SEQUENCE [LARGE SCALE GENOMIC DNA]</scope>
    <source>
        <strain evidence="2">JCM 19239</strain>
    </source>
</reference>
<organism evidence="1 2">
    <name type="scientific">Vibrio variabilis</name>
    <dbReference type="NCBI Taxonomy" id="990271"/>
    <lineage>
        <taxon>Bacteria</taxon>
        <taxon>Pseudomonadati</taxon>
        <taxon>Pseudomonadota</taxon>
        <taxon>Gammaproteobacteria</taxon>
        <taxon>Vibrionales</taxon>
        <taxon>Vibrionaceae</taxon>
        <taxon>Vibrio</taxon>
    </lineage>
</organism>
<evidence type="ECO:0000313" key="1">
    <source>
        <dbReference type="EMBL" id="GAL28077.1"/>
    </source>
</evidence>
<accession>A0ABQ0JH26</accession>